<protein>
    <recommendedName>
        <fullName evidence="6">Shisa N-terminal domain-containing protein</fullName>
    </recommendedName>
</protein>
<evidence type="ECO:0000256" key="2">
    <source>
        <dbReference type="ARBA" id="ARBA00022692"/>
    </source>
</evidence>
<keyword evidence="3 5" id="KW-1133">Transmembrane helix</keyword>
<dbReference type="PANTHER" id="PTHR31774">
    <property type="entry name" value="PROTEIN SHISA-9-RELATED"/>
    <property type="match status" value="1"/>
</dbReference>
<accession>A0AAE0UK99</accession>
<evidence type="ECO:0000256" key="3">
    <source>
        <dbReference type="ARBA" id="ARBA00022989"/>
    </source>
</evidence>
<organism evidence="7 8">
    <name type="scientific">Hemibagrus guttatus</name>
    <dbReference type="NCBI Taxonomy" id="175788"/>
    <lineage>
        <taxon>Eukaryota</taxon>
        <taxon>Metazoa</taxon>
        <taxon>Chordata</taxon>
        <taxon>Craniata</taxon>
        <taxon>Vertebrata</taxon>
        <taxon>Euteleostomi</taxon>
        <taxon>Actinopterygii</taxon>
        <taxon>Neopterygii</taxon>
        <taxon>Teleostei</taxon>
        <taxon>Ostariophysi</taxon>
        <taxon>Siluriformes</taxon>
        <taxon>Bagridae</taxon>
        <taxon>Hemibagrus</taxon>
    </lineage>
</organism>
<keyword evidence="2 5" id="KW-0812">Transmembrane</keyword>
<evidence type="ECO:0000256" key="5">
    <source>
        <dbReference type="SAM" id="Phobius"/>
    </source>
</evidence>
<gene>
    <name evidence="7" type="ORF">QTP70_032897</name>
</gene>
<dbReference type="InterPro" id="IPR053891">
    <property type="entry name" value="Shisa_N"/>
</dbReference>
<evidence type="ECO:0000256" key="1">
    <source>
        <dbReference type="ARBA" id="ARBA00004370"/>
    </source>
</evidence>
<evidence type="ECO:0000313" key="7">
    <source>
        <dbReference type="EMBL" id="KAK3508563.1"/>
    </source>
</evidence>
<dbReference type="Proteomes" id="UP001274896">
    <property type="component" value="Unassembled WGS sequence"/>
</dbReference>
<feature type="domain" description="Shisa N-terminal" evidence="6">
    <location>
        <begin position="38"/>
        <end position="89"/>
    </location>
</feature>
<dbReference type="PANTHER" id="PTHR31774:SF14">
    <property type="entry name" value="PROTEIN SHISA-8"/>
    <property type="match status" value="1"/>
</dbReference>
<dbReference type="GO" id="GO:0045211">
    <property type="term" value="C:postsynaptic membrane"/>
    <property type="evidence" value="ECO:0007669"/>
    <property type="project" value="TreeGrafter"/>
</dbReference>
<evidence type="ECO:0000259" key="6">
    <source>
        <dbReference type="Pfam" id="PF13908"/>
    </source>
</evidence>
<proteinExistence type="predicted"/>
<name>A0AAE0UK99_9TELE</name>
<keyword evidence="4 5" id="KW-0472">Membrane</keyword>
<reference evidence="7" key="1">
    <citation type="submission" date="2023-06" db="EMBL/GenBank/DDBJ databases">
        <title>Male Hemibagrus guttatus genome.</title>
        <authorList>
            <person name="Bian C."/>
        </authorList>
    </citation>
    <scope>NUCLEOTIDE SEQUENCE</scope>
    <source>
        <strain evidence="7">Male_cb2023</strain>
        <tissue evidence="7">Muscle</tissue>
    </source>
</reference>
<dbReference type="InterPro" id="IPR026910">
    <property type="entry name" value="Shisa"/>
</dbReference>
<dbReference type="EMBL" id="JAUCMX010000028">
    <property type="protein sequence ID" value="KAK3508563.1"/>
    <property type="molecule type" value="Genomic_DNA"/>
</dbReference>
<comment type="caution">
    <text evidence="7">The sequence shown here is derived from an EMBL/GenBank/DDBJ whole genome shotgun (WGS) entry which is preliminary data.</text>
</comment>
<sequence length="239" mass="25801">MAVVVNPGLDRFAITSSDSANQTEVTVTMEEEVVASSGNRCWGYYDVMGQWDPPFNCNAGTYLFCCGSCYYRFCCQFKGHSLEQTSCSNYDTPAWANTGKPASGNDANNANVNAITNTSNVPKPDQTHMIVYVICGAVAIMMLGGIFAKLGLERSRGGAGDTSNTRTLTERLKLPGEAECMVRGTGHHLVRSNGISGHLISTNGRMFDALQMSEVLKNDSQEKGEKSASVKGHTLDIFL</sequence>
<dbReference type="GO" id="GO:0048172">
    <property type="term" value="P:regulation of short-term neuronal synaptic plasticity"/>
    <property type="evidence" value="ECO:0007669"/>
    <property type="project" value="TreeGrafter"/>
</dbReference>
<dbReference type="GO" id="GO:0032591">
    <property type="term" value="C:dendritic spine membrane"/>
    <property type="evidence" value="ECO:0007669"/>
    <property type="project" value="TreeGrafter"/>
</dbReference>
<feature type="transmembrane region" description="Helical" evidence="5">
    <location>
        <begin position="129"/>
        <end position="148"/>
    </location>
</feature>
<dbReference type="Pfam" id="PF13908">
    <property type="entry name" value="Shisa_N"/>
    <property type="match status" value="1"/>
</dbReference>
<evidence type="ECO:0000256" key="4">
    <source>
        <dbReference type="ARBA" id="ARBA00023136"/>
    </source>
</evidence>
<dbReference type="GO" id="GO:0014069">
    <property type="term" value="C:postsynaptic density"/>
    <property type="evidence" value="ECO:0007669"/>
    <property type="project" value="TreeGrafter"/>
</dbReference>
<keyword evidence="8" id="KW-1185">Reference proteome</keyword>
<dbReference type="AlphaFoldDB" id="A0AAE0UK99"/>
<comment type="subcellular location">
    <subcellularLocation>
        <location evidence="1">Membrane</location>
    </subcellularLocation>
</comment>
<dbReference type="GO" id="GO:0032281">
    <property type="term" value="C:AMPA glutamate receptor complex"/>
    <property type="evidence" value="ECO:0007669"/>
    <property type="project" value="TreeGrafter"/>
</dbReference>
<evidence type="ECO:0000313" key="8">
    <source>
        <dbReference type="Proteomes" id="UP001274896"/>
    </source>
</evidence>